<dbReference type="EMBL" id="CAJNOR010007932">
    <property type="protein sequence ID" value="CAF1625687.1"/>
    <property type="molecule type" value="Genomic_DNA"/>
</dbReference>
<organism evidence="1 2">
    <name type="scientific">Adineta ricciae</name>
    <name type="common">Rotifer</name>
    <dbReference type="NCBI Taxonomy" id="249248"/>
    <lineage>
        <taxon>Eukaryota</taxon>
        <taxon>Metazoa</taxon>
        <taxon>Spiralia</taxon>
        <taxon>Gnathifera</taxon>
        <taxon>Rotifera</taxon>
        <taxon>Eurotatoria</taxon>
        <taxon>Bdelloidea</taxon>
        <taxon>Adinetida</taxon>
        <taxon>Adinetidae</taxon>
        <taxon>Adineta</taxon>
    </lineage>
</organism>
<accession>A0A816CSR5</accession>
<proteinExistence type="predicted"/>
<evidence type="ECO:0000313" key="2">
    <source>
        <dbReference type="Proteomes" id="UP000663828"/>
    </source>
</evidence>
<name>A0A816CSR5_ADIRI</name>
<reference evidence="1" key="1">
    <citation type="submission" date="2021-02" db="EMBL/GenBank/DDBJ databases">
        <authorList>
            <person name="Nowell W R."/>
        </authorList>
    </citation>
    <scope>NUCLEOTIDE SEQUENCE</scope>
</reference>
<gene>
    <name evidence="1" type="ORF">XAT740_LOCUS50875</name>
</gene>
<comment type="caution">
    <text evidence="1">The sequence shown here is derived from an EMBL/GenBank/DDBJ whole genome shotgun (WGS) entry which is preliminary data.</text>
</comment>
<keyword evidence="2" id="KW-1185">Reference proteome</keyword>
<evidence type="ECO:0000313" key="1">
    <source>
        <dbReference type="EMBL" id="CAF1625687.1"/>
    </source>
</evidence>
<sequence length="228" mass="26706">MPVLNIVYGLISQVKKKILGDKSKEEMNQHRQELLIKYETMKMSLKEIVLHPTIKDFSSVLTSKDHFFSNAKFNLFTNIIGFLINIDKIAVEGFKNLPKDVFKRRVISSLFLVKNYLFTQRCDRNFAEQQLKDIDSELKRIRRVIYIESFICSIKRSLEAHEKDGLDSMQKLTRKVGPFTDDDQAKFDVLVEKFQYLNNLPGLRINEDERKSIVSALKLSKRPSLCYY</sequence>
<dbReference type="AlphaFoldDB" id="A0A816CSR5"/>
<dbReference type="Proteomes" id="UP000663828">
    <property type="component" value="Unassembled WGS sequence"/>
</dbReference>
<protein>
    <submittedName>
        <fullName evidence="1">Uncharacterized protein</fullName>
    </submittedName>
</protein>